<dbReference type="EMBL" id="CACVAY010000010">
    <property type="protein sequence ID" value="CAA6802055.1"/>
    <property type="molecule type" value="Genomic_DNA"/>
</dbReference>
<feature type="transmembrane region" description="Helical" evidence="6">
    <location>
        <begin position="51"/>
        <end position="67"/>
    </location>
</feature>
<feature type="transmembrane region" description="Helical" evidence="6">
    <location>
        <begin position="261"/>
        <end position="279"/>
    </location>
</feature>
<keyword evidence="3 6" id="KW-0812">Transmembrane</keyword>
<accession>A0A6S6SGH5</accession>
<protein>
    <recommendedName>
        <fullName evidence="6">Probable membrane transporter protein</fullName>
    </recommendedName>
</protein>
<feature type="transmembrane region" description="Helical" evidence="6">
    <location>
        <begin position="6"/>
        <end position="39"/>
    </location>
</feature>
<keyword evidence="6" id="KW-1003">Cell membrane</keyword>
<dbReference type="Pfam" id="PF01925">
    <property type="entry name" value="TauE"/>
    <property type="match status" value="1"/>
</dbReference>
<proteinExistence type="inferred from homology"/>
<evidence type="ECO:0000256" key="3">
    <source>
        <dbReference type="ARBA" id="ARBA00022692"/>
    </source>
</evidence>
<evidence type="ECO:0000256" key="4">
    <source>
        <dbReference type="ARBA" id="ARBA00022989"/>
    </source>
</evidence>
<keyword evidence="5 6" id="KW-0472">Membrane</keyword>
<keyword evidence="4 6" id="KW-1133">Transmembrane helix</keyword>
<reference evidence="7" key="1">
    <citation type="submission" date="2020-01" db="EMBL/GenBank/DDBJ databases">
        <authorList>
            <person name="Meier V. D."/>
            <person name="Meier V D."/>
        </authorList>
    </citation>
    <scope>NUCLEOTIDE SEQUENCE</scope>
    <source>
        <strain evidence="7">HLG_WM_MAG_07</strain>
    </source>
</reference>
<feature type="transmembrane region" description="Helical" evidence="6">
    <location>
        <begin position="231"/>
        <end position="249"/>
    </location>
</feature>
<gene>
    <name evidence="7" type="ORF">HELGO_WM10624</name>
</gene>
<dbReference type="InterPro" id="IPR051598">
    <property type="entry name" value="TSUP/Inactive_protease-like"/>
</dbReference>
<evidence type="ECO:0000313" key="7">
    <source>
        <dbReference type="EMBL" id="CAA6802055.1"/>
    </source>
</evidence>
<evidence type="ECO:0000256" key="1">
    <source>
        <dbReference type="ARBA" id="ARBA00004141"/>
    </source>
</evidence>
<evidence type="ECO:0000256" key="2">
    <source>
        <dbReference type="ARBA" id="ARBA00009142"/>
    </source>
</evidence>
<dbReference type="PANTHER" id="PTHR43701:SF2">
    <property type="entry name" value="MEMBRANE TRANSPORTER PROTEIN YJNA-RELATED"/>
    <property type="match status" value="1"/>
</dbReference>
<name>A0A6S6SGH5_9GAMM</name>
<feature type="transmembrane region" description="Helical" evidence="6">
    <location>
        <begin position="203"/>
        <end position="225"/>
    </location>
</feature>
<feature type="transmembrane region" description="Helical" evidence="6">
    <location>
        <begin position="166"/>
        <end position="191"/>
    </location>
</feature>
<dbReference type="PANTHER" id="PTHR43701">
    <property type="entry name" value="MEMBRANE TRANSPORTER PROTEIN MJ0441-RELATED"/>
    <property type="match status" value="1"/>
</dbReference>
<feature type="transmembrane region" description="Helical" evidence="6">
    <location>
        <begin position="73"/>
        <end position="95"/>
    </location>
</feature>
<organism evidence="7">
    <name type="scientific">uncultured Thiotrichaceae bacterium</name>
    <dbReference type="NCBI Taxonomy" id="298394"/>
    <lineage>
        <taxon>Bacteria</taxon>
        <taxon>Pseudomonadati</taxon>
        <taxon>Pseudomonadota</taxon>
        <taxon>Gammaproteobacteria</taxon>
        <taxon>Thiotrichales</taxon>
        <taxon>Thiotrichaceae</taxon>
        <taxon>environmental samples</taxon>
    </lineage>
</organism>
<dbReference type="GO" id="GO:0005886">
    <property type="term" value="C:plasma membrane"/>
    <property type="evidence" value="ECO:0007669"/>
    <property type="project" value="UniProtKB-SubCell"/>
</dbReference>
<sequence>MDFGSILILVSWGVLVGLVFSSIGAAGGILASFGLISIIGITDANSVKPMAQMLALATATVFIPGYFKRSAWVLPLGLMLGAGGIVGAIAGSTISSRYLSDMSTFKPLFGVLALFIAAQITWKLYSEKKQGKTDQAAAQSGVQNILVTRDAMSFEYNGHEYIFNPWLPWVAGFLIAFVASIFGVGGGFLLVPFMASLLGMPMYIIPATAALAIFASGTMSVANYLRMGSEIDVPVLFFLIIGGVIGALIGPKLNQILKESWLQAALASIVGLISLKYLFA</sequence>
<evidence type="ECO:0000256" key="6">
    <source>
        <dbReference type="RuleBase" id="RU363041"/>
    </source>
</evidence>
<evidence type="ECO:0000256" key="5">
    <source>
        <dbReference type="ARBA" id="ARBA00023136"/>
    </source>
</evidence>
<dbReference type="InterPro" id="IPR002781">
    <property type="entry name" value="TM_pro_TauE-like"/>
</dbReference>
<dbReference type="AlphaFoldDB" id="A0A6S6SGH5"/>
<comment type="subcellular location">
    <subcellularLocation>
        <location evidence="6">Cell membrane</location>
        <topology evidence="6">Multi-pass membrane protein</topology>
    </subcellularLocation>
    <subcellularLocation>
        <location evidence="1">Membrane</location>
        <topology evidence="1">Multi-pass membrane protein</topology>
    </subcellularLocation>
</comment>
<feature type="transmembrane region" description="Helical" evidence="6">
    <location>
        <begin position="107"/>
        <end position="125"/>
    </location>
</feature>
<comment type="similarity">
    <text evidence="2 6">Belongs to the 4-toluene sulfonate uptake permease (TSUP) (TC 2.A.102) family.</text>
</comment>